<feature type="region of interest" description="Disordered" evidence="1">
    <location>
        <begin position="221"/>
        <end position="247"/>
    </location>
</feature>
<dbReference type="EMBL" id="VWRR01000008">
    <property type="protein sequence ID" value="KAF6003067.1"/>
    <property type="molecule type" value="Genomic_DNA"/>
</dbReference>
<dbReference type="Pfam" id="PF13874">
    <property type="entry name" value="Nup54"/>
    <property type="match status" value="1"/>
</dbReference>
<keyword evidence="4" id="KW-1185">Reference proteome</keyword>
<comment type="caution">
    <text evidence="3">The sequence shown here is derived from an EMBL/GenBank/DDBJ whole genome shotgun (WGS) entry which is preliminary data.</text>
</comment>
<protein>
    <submittedName>
        <fullName evidence="3">Nuclear pore complex protein Nup54</fullName>
    </submittedName>
</protein>
<name>A0A7J7IKM0_9RHOD</name>
<evidence type="ECO:0000313" key="3">
    <source>
        <dbReference type="EMBL" id="KAF6003067.1"/>
    </source>
</evidence>
<dbReference type="AlphaFoldDB" id="A0A7J7IKM0"/>
<dbReference type="InterPro" id="IPR025712">
    <property type="entry name" value="Nup54_alpha-helical_dom"/>
</dbReference>
<proteinExistence type="predicted"/>
<accession>A0A7J7IKM0</accession>
<evidence type="ECO:0000313" key="4">
    <source>
        <dbReference type="Proteomes" id="UP000530660"/>
    </source>
</evidence>
<dbReference type="Proteomes" id="UP000530660">
    <property type="component" value="Unassembled WGS sequence"/>
</dbReference>
<organism evidence="3 4">
    <name type="scientific">Cyanidiococcus yangmingshanensis</name>
    <dbReference type="NCBI Taxonomy" id="2690220"/>
    <lineage>
        <taxon>Eukaryota</taxon>
        <taxon>Rhodophyta</taxon>
        <taxon>Bangiophyceae</taxon>
        <taxon>Cyanidiales</taxon>
        <taxon>Cyanidiaceae</taxon>
        <taxon>Cyanidiococcus</taxon>
    </lineage>
</organism>
<evidence type="ECO:0000256" key="1">
    <source>
        <dbReference type="SAM" id="MobiDB-lite"/>
    </source>
</evidence>
<sequence>MRSHQWRRTPLRFRTLDQLTQTALATVWWTRSDRAHQVLLLLSGELVRRGSSSETAWLPEALQQSYRILDANAPEYPFVFFSFNRREDASSEQAPVQALPQLPPCPPGPLDRLWVEAAHSNPDPKRYAVVRIAGFQALQERVALQNQRLQEIIRATEAMEQRVSRLRVVFEAEHWKQVGMDSRPAVSARNSVSQCSCSSRMRSDGQGSCGSLRLRESAFNKPETGQYGGAASSYKDGGSAKGTGRGEWHSTAGTHCIRYSDRNQRITGC</sequence>
<evidence type="ECO:0000259" key="2">
    <source>
        <dbReference type="Pfam" id="PF13874"/>
    </source>
</evidence>
<feature type="domain" description="Nucleoporin Nup54 alpha-helical" evidence="2">
    <location>
        <begin position="106"/>
        <end position="167"/>
    </location>
</feature>
<dbReference type="OrthoDB" id="10646367at2759"/>
<reference evidence="3 4" key="1">
    <citation type="journal article" date="2020" name="J. Phycol.">
        <title>Comparative genome analysis reveals Cyanidiococcus gen. nov., a new extremophilic red algal genus sister to Cyanidioschyzon (Cyanidioschyzonaceae, Rhodophyta).</title>
        <authorList>
            <person name="Liu S.-L."/>
            <person name="Chiang Y.-R."/>
            <person name="Yoon H.S."/>
            <person name="Fu H.-Y."/>
        </authorList>
    </citation>
    <scope>NUCLEOTIDE SEQUENCE [LARGE SCALE GENOMIC DNA]</scope>
    <source>
        <strain evidence="3 4">THAL066</strain>
    </source>
</reference>
<gene>
    <name evidence="3" type="primary">NUP54</name>
    <name evidence="3" type="ORF">F1559_003562</name>
</gene>